<dbReference type="SUPFAM" id="SSF56322">
    <property type="entry name" value="ADC synthase"/>
    <property type="match status" value="1"/>
</dbReference>
<dbReference type="PANTHER" id="PTHR11236:SF9">
    <property type="entry name" value="ANTHRANILATE SYNTHASE COMPONENT 1"/>
    <property type="match status" value="1"/>
</dbReference>
<name>A0AAV8V1R4_9RHOD</name>
<evidence type="ECO:0000256" key="7">
    <source>
        <dbReference type="ARBA" id="ARBA00023239"/>
    </source>
</evidence>
<comment type="similarity">
    <text evidence="2">Belongs to the anthranilate synthase component I family.</text>
</comment>
<evidence type="ECO:0000256" key="5">
    <source>
        <dbReference type="ARBA" id="ARBA00022822"/>
    </source>
</evidence>
<evidence type="ECO:0000259" key="8">
    <source>
        <dbReference type="Pfam" id="PF00425"/>
    </source>
</evidence>
<dbReference type="Gene3D" id="3.60.120.10">
    <property type="entry name" value="Anthranilate synthase"/>
    <property type="match status" value="1"/>
</dbReference>
<dbReference type="AlphaFoldDB" id="A0AAV8V1R4"/>
<evidence type="ECO:0000259" key="9">
    <source>
        <dbReference type="Pfam" id="PF04715"/>
    </source>
</evidence>
<dbReference type="Pfam" id="PF04715">
    <property type="entry name" value="Anth_synt_I_N"/>
    <property type="match status" value="1"/>
</dbReference>
<organism evidence="10 11">
    <name type="scientific">Rhodosorus marinus</name>
    <dbReference type="NCBI Taxonomy" id="101924"/>
    <lineage>
        <taxon>Eukaryota</taxon>
        <taxon>Rhodophyta</taxon>
        <taxon>Stylonematophyceae</taxon>
        <taxon>Stylonematales</taxon>
        <taxon>Stylonemataceae</taxon>
        <taxon>Rhodosorus</taxon>
    </lineage>
</organism>
<dbReference type="EC" id="4.1.3.27" evidence="3"/>
<evidence type="ECO:0000256" key="2">
    <source>
        <dbReference type="ARBA" id="ARBA00009562"/>
    </source>
</evidence>
<protein>
    <recommendedName>
        <fullName evidence="3">anthranilate synthase</fullName>
        <ecNumber evidence="3">4.1.3.27</ecNumber>
    </recommendedName>
</protein>
<evidence type="ECO:0000256" key="1">
    <source>
        <dbReference type="ARBA" id="ARBA00004873"/>
    </source>
</evidence>
<dbReference type="EMBL" id="JAMWBK010000001">
    <property type="protein sequence ID" value="KAJ8908781.1"/>
    <property type="molecule type" value="Genomic_DNA"/>
</dbReference>
<dbReference type="Pfam" id="PF00425">
    <property type="entry name" value="Chorismate_bind"/>
    <property type="match status" value="1"/>
</dbReference>
<gene>
    <name evidence="10" type="ORF">NDN08_005486</name>
</gene>
<reference evidence="10 11" key="1">
    <citation type="journal article" date="2023" name="Nat. Commun.">
        <title>Origin of minicircular mitochondrial genomes in red algae.</title>
        <authorList>
            <person name="Lee Y."/>
            <person name="Cho C.H."/>
            <person name="Lee Y.M."/>
            <person name="Park S.I."/>
            <person name="Yang J.H."/>
            <person name="West J.A."/>
            <person name="Bhattacharya D."/>
            <person name="Yoon H.S."/>
        </authorList>
    </citation>
    <scope>NUCLEOTIDE SEQUENCE [LARGE SCALE GENOMIC DNA]</scope>
    <source>
        <strain evidence="10 11">CCMP1338</strain>
        <tissue evidence="10">Whole cell</tissue>
    </source>
</reference>
<comment type="caution">
    <text evidence="10">The sequence shown here is derived from an EMBL/GenBank/DDBJ whole genome shotgun (WGS) entry which is preliminary data.</text>
</comment>
<sequence length="585" mass="64235">MDGLCFTSGASFGTSTVRLVWNERAVCSRSQGHSKGGSRRRVVRASVVSPVPTIPTSNRDGEGTSLSEFENRCNSEPGVNLVPVWRKVFSDQLTAVALYRRLVGEDDVEKTSYVLESVTTDGNVGRYSFVGADPVLEIIAKEREVTVLDSRSGKLKETKNESEDPWALVKEISNDLKPAKVGGLPQAFSGGWVGYGGYDTARYVEAGSLPFSSGPADDRGLPDLHMSIFQQCVTFDIINKICYVISWVDLRENSTIEAAHEKAMNKLNELVDIVKFGKCRSPLEVGVVDIDILGAASTTAAPVSNMTKEQYEKAVLDCKHYILEGDAFQIVYSQRFERNSKSHPFSVYRAMRIVNPSPYMIYMQCKGSVLVASSPEILCRVEDNVVTNRPLAGTRRRGSSVEEDKALEQNLLQDEKELAEHRMLVDLGRNDVGRVAKYGSVKPVELMVVERYSHVMHLSSTVVGELKDGLSSFDALRAALPAGTVSGAPKIRAMQIIDELELNRRGPYGGGIGVVSFYDDMNIALALRTMIIPSSNRSADDDWKYYIQAGAGIVADSDPEAEYFETVNKAMALSRSIDLADEAFS</sequence>
<dbReference type="GO" id="GO:0004049">
    <property type="term" value="F:anthranilate synthase activity"/>
    <property type="evidence" value="ECO:0007669"/>
    <property type="project" value="UniProtKB-EC"/>
</dbReference>
<evidence type="ECO:0000313" key="10">
    <source>
        <dbReference type="EMBL" id="KAJ8908781.1"/>
    </source>
</evidence>
<keyword evidence="4" id="KW-0028">Amino-acid biosynthesis</keyword>
<dbReference type="Proteomes" id="UP001157974">
    <property type="component" value="Unassembled WGS sequence"/>
</dbReference>
<dbReference type="NCBIfam" id="TIGR00564">
    <property type="entry name" value="trpE_most"/>
    <property type="match status" value="1"/>
</dbReference>
<accession>A0AAV8V1R4</accession>
<proteinExistence type="inferred from homology"/>
<dbReference type="InterPro" id="IPR005256">
    <property type="entry name" value="Anth_synth_I_PabB"/>
</dbReference>
<keyword evidence="11" id="KW-1185">Reference proteome</keyword>
<dbReference type="InterPro" id="IPR015890">
    <property type="entry name" value="Chorismate_C"/>
</dbReference>
<feature type="domain" description="Anthranilate synthase component I N-terminal" evidence="9">
    <location>
        <begin position="91"/>
        <end position="244"/>
    </location>
</feature>
<comment type="pathway">
    <text evidence="1">Amino-acid biosynthesis; L-tryptophan biosynthesis; L-tryptophan from chorismate: step 1/5.</text>
</comment>
<dbReference type="InterPro" id="IPR019999">
    <property type="entry name" value="Anth_synth_I-like"/>
</dbReference>
<evidence type="ECO:0000256" key="3">
    <source>
        <dbReference type="ARBA" id="ARBA00012266"/>
    </source>
</evidence>
<keyword evidence="5" id="KW-0822">Tryptophan biosynthesis</keyword>
<feature type="domain" description="Chorismate-utilising enzyme C-terminal" evidence="8">
    <location>
        <begin position="308"/>
        <end position="569"/>
    </location>
</feature>
<evidence type="ECO:0000256" key="6">
    <source>
        <dbReference type="ARBA" id="ARBA00023141"/>
    </source>
</evidence>
<keyword evidence="6" id="KW-0057">Aromatic amino acid biosynthesis</keyword>
<evidence type="ECO:0000313" key="11">
    <source>
        <dbReference type="Proteomes" id="UP001157974"/>
    </source>
</evidence>
<dbReference type="InterPro" id="IPR005801">
    <property type="entry name" value="ADC_synthase"/>
</dbReference>
<dbReference type="GO" id="GO:0000162">
    <property type="term" value="P:L-tryptophan biosynthetic process"/>
    <property type="evidence" value="ECO:0007669"/>
    <property type="project" value="UniProtKB-KW"/>
</dbReference>
<dbReference type="InterPro" id="IPR006805">
    <property type="entry name" value="Anth_synth_I_N"/>
</dbReference>
<dbReference type="PANTHER" id="PTHR11236">
    <property type="entry name" value="AMINOBENZOATE/ANTHRANILATE SYNTHASE"/>
    <property type="match status" value="1"/>
</dbReference>
<keyword evidence="7" id="KW-0456">Lyase</keyword>
<evidence type="ECO:0000256" key="4">
    <source>
        <dbReference type="ARBA" id="ARBA00022605"/>
    </source>
</evidence>
<dbReference type="PRINTS" id="PR00095">
    <property type="entry name" value="ANTSNTHASEI"/>
</dbReference>